<dbReference type="InterPro" id="IPR000845">
    <property type="entry name" value="Nucleoside_phosphorylase_d"/>
</dbReference>
<dbReference type="PANTHER" id="PTHR46082:SF11">
    <property type="entry name" value="AAA+ ATPASE DOMAIN-CONTAINING PROTEIN-RELATED"/>
    <property type="match status" value="1"/>
</dbReference>
<sequence length="1277" mass="144447">MDPKRPYQDEEPAASHPKRPKSYDTTSNSSNYISHHTYPPFVLEDYTIAWICALPLELEASRAMLDEEHRSLPFQAGDDNTYVLGRIDQHNVVMACLPGQYGKNNAAIVATNLKRSFSRIRATLMVGIGGGSPSQADLCLGDVVVGTRVMQYDMGRVIADGQFQETADAKTPALLLNSAVSNLRSKHGPHRSSSRMTSLLRSRLPNHLRPNQPDRLFQASYEHPLDASTCDDCDPAKLRIRGVRVSDEPRIHYGVIASGNRVMKNGKARDDIAQRLSALCFEMEAAGMMDNLHCLPIRGICDYSDSHKNKEWQNYAAATAAVYARELLEVIQPSLEELSRTTACLTKASEPGIAIPRIYAIHTENRSIYIEMAYIQGDALDTAWADLSTDERNTIFADIKQYASSLRELQPPAQDIVCSASHNPAYDCRIGFQFFGPMAHDEFHSLARKHLLIDDVKAGALGREVATTHTGRYRTCFTHADLAPRNIIVRHGRVAAIIDWGFAGWYPEYWEFTKAHYNFFSEDWEEYLSIALPAYSTELTAEQTLWRMLPEPGFERYTGGQDTRAWWQEYGYRVEDRSTSRLGNKLKWICADCFARGFKKKSDFCFICSTGVAIKQHLHKAHGITAPNEVARRGEGSSLEDQTITHFIGADFKNPNDQFLLSKLRGKFSSKGLRTLLLDWITYHNLPFEIVNTERFQRFLLYGNPLLDKACVPSAKTLLRMLESEYRGPVGSVTEVLRSARSQTHFSFDGWTSKSYTSFLEINAQFIDHDFVQHRILLGLRPLWGRHNGASLADEVADTLAFWQINDPDKVGYFTLDNAANNDTCIEDLAFQHSFVPEERRIRCAAHIFNLCVRAILYGSKRENFAAIVAADGDDQDEDEQQVDQAIDEALDGEMEDAADEEMQADHAVGNPDEDFLSSHPAPEEINSATFREYSQKGAPGMLHNIGVQLRASPQLYEQFLQSQRKESGKESTLHWVFNNATRWNSDMRMMERALVLRPALNTFFNDVQNRWEAEGACEKTKPAVLQHQLSAYDWKVIKILVKLLKPFEVASNQLQGSGIPGARSTCGSFDEYFPVFEILLDHLESAIEGTIFEEVEDPVSKEKKDVEVAIYDGLDNRTRKLLKVFIKLGWKKLHKYYNRLTSASYVGAVVFNPTKKWRLLDRLWSRVPSRKSKSWRLDYEEKLLEIWERYREPDVDCQLVATPDEASMDYIERRLARSVAGSPFTQAPSSAAPNSRKSTRKTKQTTATTTTDDEYARSDDMSGVTDLSAYTAAKAS</sequence>
<dbReference type="GO" id="GO:0009116">
    <property type="term" value="P:nucleoside metabolic process"/>
    <property type="evidence" value="ECO:0007669"/>
    <property type="project" value="InterPro"/>
</dbReference>
<feature type="region of interest" description="Disordered" evidence="1">
    <location>
        <begin position="1"/>
        <end position="29"/>
    </location>
</feature>
<evidence type="ECO:0000259" key="3">
    <source>
        <dbReference type="Pfam" id="PF01636"/>
    </source>
</evidence>
<protein>
    <recommendedName>
        <fullName evidence="6">Nucleoside phosphorylase domain-containing protein</fullName>
    </recommendedName>
</protein>
<evidence type="ECO:0008006" key="6">
    <source>
        <dbReference type="Google" id="ProtNLM"/>
    </source>
</evidence>
<dbReference type="InterPro" id="IPR035994">
    <property type="entry name" value="Nucleoside_phosphorylase_sf"/>
</dbReference>
<dbReference type="Proteomes" id="UP000045706">
    <property type="component" value="Unassembled WGS sequence"/>
</dbReference>
<dbReference type="SUPFAM" id="SSF53167">
    <property type="entry name" value="Purine and uridine phosphorylases"/>
    <property type="match status" value="1"/>
</dbReference>
<feature type="domain" description="Nucleoside phosphorylase" evidence="2">
    <location>
        <begin position="47"/>
        <end position="312"/>
    </location>
</feature>
<feature type="compositionally biased region" description="Polar residues" evidence="1">
    <location>
        <begin position="1224"/>
        <end position="1237"/>
    </location>
</feature>
<feature type="region of interest" description="Disordered" evidence="1">
    <location>
        <begin position="1223"/>
        <end position="1263"/>
    </location>
</feature>
<proteinExistence type="predicted"/>
<name>A0A0G4KXR7_VERLO</name>
<organism evidence="4 5">
    <name type="scientific">Verticillium longisporum</name>
    <name type="common">Verticillium dahliae var. longisporum</name>
    <dbReference type="NCBI Taxonomy" id="100787"/>
    <lineage>
        <taxon>Eukaryota</taxon>
        <taxon>Fungi</taxon>
        <taxon>Dikarya</taxon>
        <taxon>Ascomycota</taxon>
        <taxon>Pezizomycotina</taxon>
        <taxon>Sordariomycetes</taxon>
        <taxon>Hypocreomycetidae</taxon>
        <taxon>Glomerellales</taxon>
        <taxon>Plectosphaerellaceae</taxon>
        <taxon>Verticillium</taxon>
    </lineage>
</organism>
<dbReference type="GO" id="GO:0003824">
    <property type="term" value="F:catalytic activity"/>
    <property type="evidence" value="ECO:0007669"/>
    <property type="project" value="InterPro"/>
</dbReference>
<dbReference type="InterPro" id="IPR053137">
    <property type="entry name" value="NLR-like"/>
</dbReference>
<dbReference type="PANTHER" id="PTHR46082">
    <property type="entry name" value="ATP/GTP-BINDING PROTEIN-RELATED"/>
    <property type="match status" value="1"/>
</dbReference>
<dbReference type="InterPro" id="IPR012337">
    <property type="entry name" value="RNaseH-like_sf"/>
</dbReference>
<dbReference type="SUPFAM" id="SSF53098">
    <property type="entry name" value="Ribonuclease H-like"/>
    <property type="match status" value="1"/>
</dbReference>
<dbReference type="Gene3D" id="3.90.1200.10">
    <property type="match status" value="1"/>
</dbReference>
<evidence type="ECO:0000313" key="4">
    <source>
        <dbReference type="EMBL" id="CRK14557.1"/>
    </source>
</evidence>
<evidence type="ECO:0000256" key="1">
    <source>
        <dbReference type="SAM" id="MobiDB-lite"/>
    </source>
</evidence>
<dbReference type="AlphaFoldDB" id="A0A0G4KXR7"/>
<dbReference type="EMBL" id="CVQI01005113">
    <property type="protein sequence ID" value="CRK14557.1"/>
    <property type="molecule type" value="Genomic_DNA"/>
</dbReference>
<dbReference type="InterPro" id="IPR011009">
    <property type="entry name" value="Kinase-like_dom_sf"/>
</dbReference>
<reference evidence="5" key="1">
    <citation type="submission" date="2015-05" db="EMBL/GenBank/DDBJ databases">
        <authorList>
            <person name="Fogelqvist Johan"/>
        </authorList>
    </citation>
    <scope>NUCLEOTIDE SEQUENCE [LARGE SCALE GENOMIC DNA]</scope>
</reference>
<evidence type="ECO:0000259" key="2">
    <source>
        <dbReference type="Pfam" id="PF01048"/>
    </source>
</evidence>
<evidence type="ECO:0000313" key="5">
    <source>
        <dbReference type="Proteomes" id="UP000045706"/>
    </source>
</evidence>
<feature type="domain" description="Aminoglycoside phosphotransferase" evidence="3">
    <location>
        <begin position="334"/>
        <end position="536"/>
    </location>
</feature>
<accession>A0A0G4KXR7</accession>
<dbReference type="Gene3D" id="3.40.50.1580">
    <property type="entry name" value="Nucleoside phosphorylase domain"/>
    <property type="match status" value="1"/>
</dbReference>
<dbReference type="InterPro" id="IPR002575">
    <property type="entry name" value="Aminoglycoside_PTrfase"/>
</dbReference>
<dbReference type="Pfam" id="PF01048">
    <property type="entry name" value="PNP_UDP_1"/>
    <property type="match status" value="1"/>
</dbReference>
<dbReference type="Pfam" id="PF01636">
    <property type="entry name" value="APH"/>
    <property type="match status" value="1"/>
</dbReference>
<gene>
    <name evidence="4" type="ORF">BN1723_010389</name>
</gene>
<dbReference type="SUPFAM" id="SSF56112">
    <property type="entry name" value="Protein kinase-like (PK-like)"/>
    <property type="match status" value="1"/>
</dbReference>